<reference evidence="4" key="3">
    <citation type="submission" date="2025-09" db="UniProtKB">
        <authorList>
            <consortium name="Ensembl"/>
        </authorList>
    </citation>
    <scope>IDENTIFICATION</scope>
    <source>
        <strain evidence="4">Glennie</strain>
    </source>
</reference>
<dbReference type="Ensembl" id="ENSOANT00000018538.2">
    <property type="protein sequence ID" value="ENSOANP00000018535.2"/>
    <property type="gene ID" value="ENSOANG00000007137.2"/>
</dbReference>
<dbReference type="GO" id="GO:0007165">
    <property type="term" value="P:signal transduction"/>
    <property type="evidence" value="ECO:0007669"/>
    <property type="project" value="InterPro"/>
</dbReference>
<dbReference type="eggNOG" id="KOG3865">
    <property type="taxonomic scope" value="Eukaryota"/>
</dbReference>
<proteinExistence type="inferred from homology"/>
<gene>
    <name evidence="4" type="primary">SAG</name>
</gene>
<dbReference type="Bgee" id="ENSOANG00000007137">
    <property type="expression patterns" value="Expressed in endometrium and 3 other cell types or tissues"/>
</dbReference>
<dbReference type="GeneTree" id="ENSGT00950000182887"/>
<dbReference type="STRING" id="9258.ENSOANP00000018535"/>
<organism evidence="4 5">
    <name type="scientific">Ornithorhynchus anatinus</name>
    <name type="common">Duckbill platypus</name>
    <dbReference type="NCBI Taxonomy" id="9258"/>
    <lineage>
        <taxon>Eukaryota</taxon>
        <taxon>Metazoa</taxon>
        <taxon>Chordata</taxon>
        <taxon>Craniata</taxon>
        <taxon>Vertebrata</taxon>
        <taxon>Euteleostomi</taxon>
        <taxon>Mammalia</taxon>
        <taxon>Monotremata</taxon>
        <taxon>Ornithorhynchidae</taxon>
        <taxon>Ornithorhynchus</taxon>
    </lineage>
</organism>
<dbReference type="Gene3D" id="2.60.40.840">
    <property type="match status" value="1"/>
</dbReference>
<dbReference type="AlphaFoldDB" id="F7A1F9"/>
<dbReference type="InterPro" id="IPR014753">
    <property type="entry name" value="Arrestin_N"/>
</dbReference>
<protein>
    <recommendedName>
        <fullName evidence="2">48 kDa protein</fullName>
    </recommendedName>
</protein>
<evidence type="ECO:0000256" key="2">
    <source>
        <dbReference type="ARBA" id="ARBA00042209"/>
    </source>
</evidence>
<dbReference type="InterPro" id="IPR000698">
    <property type="entry name" value="Arrestin"/>
</dbReference>
<accession>F7A1F9</accession>
<evidence type="ECO:0000313" key="4">
    <source>
        <dbReference type="Ensembl" id="ENSOANP00000018535.2"/>
    </source>
</evidence>
<dbReference type="Proteomes" id="UP000002279">
    <property type="component" value="Chromosome 1"/>
</dbReference>
<dbReference type="SUPFAM" id="SSF81296">
    <property type="entry name" value="E set domains"/>
    <property type="match status" value="1"/>
</dbReference>
<dbReference type="PANTHER" id="PTHR11792:SF15">
    <property type="entry name" value="S-ARRESTIN"/>
    <property type="match status" value="1"/>
</dbReference>
<dbReference type="HOGENOM" id="CLU_2811586_0_0_1"/>
<keyword evidence="5" id="KW-1185">Reference proteome</keyword>
<comment type="function">
    <text evidence="3">Binds to photoactivated, phosphorylated RHO and terminates RHO signaling via G-proteins by competing with G-proteins for the same binding site on RHO. May play a role in preventing light-dependent degeneration of retinal photoreceptor cells.</text>
</comment>
<dbReference type="PANTHER" id="PTHR11792">
    <property type="entry name" value="ARRESTIN"/>
    <property type="match status" value="1"/>
</dbReference>
<reference evidence="4" key="2">
    <citation type="submission" date="2025-08" db="UniProtKB">
        <authorList>
            <consortium name="Ensembl"/>
        </authorList>
    </citation>
    <scope>IDENTIFICATION</scope>
    <source>
        <strain evidence="4">Glennie</strain>
    </source>
</reference>
<dbReference type="InterPro" id="IPR014756">
    <property type="entry name" value="Ig_E-set"/>
</dbReference>
<evidence type="ECO:0000313" key="5">
    <source>
        <dbReference type="Proteomes" id="UP000002279"/>
    </source>
</evidence>
<evidence type="ECO:0000256" key="1">
    <source>
        <dbReference type="ARBA" id="ARBA00005298"/>
    </source>
</evidence>
<comment type="similarity">
    <text evidence="1">Belongs to the arrestin family.</text>
</comment>
<name>F7A1F9_ORNAN</name>
<sequence>MASGQRNIKSDAKHVIFKKVSRDKSVSGLGLGVAIYLGKRDYIDHVNWVEPVDGVVLVDPELVKGKKVSDNSIYGTR</sequence>
<reference evidence="4 5" key="1">
    <citation type="journal article" date="2008" name="Nature">
        <title>Genome analysis of the platypus reveals unique signatures of evolution.</title>
        <authorList>
            <person name="Warren W.C."/>
            <person name="Hillier L.W."/>
            <person name="Marshall Graves J.A."/>
            <person name="Birney E."/>
            <person name="Ponting C.P."/>
            <person name="Grutzner F."/>
            <person name="Belov K."/>
            <person name="Miller W."/>
            <person name="Clarke L."/>
            <person name="Chinwalla A.T."/>
            <person name="Yang S.P."/>
            <person name="Heger A."/>
            <person name="Locke D.P."/>
            <person name="Miethke P."/>
            <person name="Waters P.D."/>
            <person name="Veyrunes F."/>
            <person name="Fulton L."/>
            <person name="Fulton B."/>
            <person name="Graves T."/>
            <person name="Wallis J."/>
            <person name="Puente X.S."/>
            <person name="Lopez-Otin C."/>
            <person name="Ordonez G.R."/>
            <person name="Eichler E.E."/>
            <person name="Chen L."/>
            <person name="Cheng Z."/>
            <person name="Deakin J.E."/>
            <person name="Alsop A."/>
            <person name="Thompson K."/>
            <person name="Kirby P."/>
            <person name="Papenfuss A.T."/>
            <person name="Wakefield M.J."/>
            <person name="Olender T."/>
            <person name="Lancet D."/>
            <person name="Huttley G.A."/>
            <person name="Smit A.F."/>
            <person name="Pask A."/>
            <person name="Temple-Smith P."/>
            <person name="Batzer M.A."/>
            <person name="Walker J.A."/>
            <person name="Konkel M.K."/>
            <person name="Harris R.S."/>
            <person name="Whittington C.M."/>
            <person name="Wong E.S."/>
            <person name="Gemmell N.J."/>
            <person name="Buschiazzo E."/>
            <person name="Vargas Jentzsch I.M."/>
            <person name="Merkel A."/>
            <person name="Schmitz J."/>
            <person name="Zemann A."/>
            <person name="Churakov G."/>
            <person name="Kriegs J.O."/>
            <person name="Brosius J."/>
            <person name="Murchison E.P."/>
            <person name="Sachidanandam R."/>
            <person name="Smith C."/>
            <person name="Hannon G.J."/>
            <person name="Tsend-Ayush E."/>
            <person name="McMillan D."/>
            <person name="Attenborough R."/>
            <person name="Rens W."/>
            <person name="Ferguson-Smith M."/>
            <person name="Lefevre C.M."/>
            <person name="Sharp J.A."/>
            <person name="Nicholas K.R."/>
            <person name="Ray D.A."/>
            <person name="Kube M."/>
            <person name="Reinhardt R."/>
            <person name="Pringle T.H."/>
            <person name="Taylor J."/>
            <person name="Jones R.C."/>
            <person name="Nixon B."/>
            <person name="Dacheux J.L."/>
            <person name="Niwa H."/>
            <person name="Sekita Y."/>
            <person name="Huang X."/>
            <person name="Stark A."/>
            <person name="Kheradpour P."/>
            <person name="Kellis M."/>
            <person name="Flicek P."/>
            <person name="Chen Y."/>
            <person name="Webber C."/>
            <person name="Hardison R."/>
            <person name="Nelson J."/>
            <person name="Hallsworth-Pepin K."/>
            <person name="Delehaunty K."/>
            <person name="Markovic C."/>
            <person name="Minx P."/>
            <person name="Feng Y."/>
            <person name="Kremitzki C."/>
            <person name="Mitreva M."/>
            <person name="Glasscock J."/>
            <person name="Wylie T."/>
            <person name="Wohldmann P."/>
            <person name="Thiru P."/>
            <person name="Nhan M.N."/>
            <person name="Pohl C.S."/>
            <person name="Smith S.M."/>
            <person name="Hou S."/>
            <person name="Nefedov M."/>
            <person name="de Jong P.J."/>
            <person name="Renfree M.B."/>
            <person name="Mardis E.R."/>
            <person name="Wilson R.K."/>
        </authorList>
    </citation>
    <scope>NUCLEOTIDE SEQUENCE [LARGE SCALE GENOMIC DNA]</scope>
    <source>
        <strain evidence="4 5">Glennie</strain>
    </source>
</reference>
<evidence type="ECO:0000256" key="3">
    <source>
        <dbReference type="ARBA" id="ARBA00045992"/>
    </source>
</evidence>